<dbReference type="SUPFAM" id="SSF52540">
    <property type="entry name" value="P-loop containing nucleoside triphosphate hydrolases"/>
    <property type="match status" value="2"/>
</dbReference>
<feature type="coiled-coil region" evidence="1">
    <location>
        <begin position="323"/>
        <end position="414"/>
    </location>
</feature>
<protein>
    <recommendedName>
        <fullName evidence="2">YhaN AAA domain-containing protein</fullName>
    </recommendedName>
</protein>
<organism evidence="3 4">
    <name type="scientific">Halobacillus andaensis</name>
    <dbReference type="NCBI Taxonomy" id="1176239"/>
    <lineage>
        <taxon>Bacteria</taxon>
        <taxon>Bacillati</taxon>
        <taxon>Bacillota</taxon>
        <taxon>Bacilli</taxon>
        <taxon>Bacillales</taxon>
        <taxon>Bacillaceae</taxon>
        <taxon>Halobacillus</taxon>
    </lineage>
</organism>
<feature type="coiled-coil region" evidence="1">
    <location>
        <begin position="196"/>
        <end position="233"/>
    </location>
</feature>
<dbReference type="PANTHER" id="PTHR41259">
    <property type="entry name" value="DOUBLE-STRAND BREAK REPAIR RAD50 ATPASE, PUTATIVE-RELATED"/>
    <property type="match status" value="1"/>
</dbReference>
<evidence type="ECO:0000259" key="2">
    <source>
        <dbReference type="Pfam" id="PF13514"/>
    </source>
</evidence>
<keyword evidence="1" id="KW-0175">Coiled coil</keyword>
<feature type="coiled-coil region" evidence="1">
    <location>
        <begin position="530"/>
        <end position="617"/>
    </location>
</feature>
<comment type="caution">
    <text evidence="3">The sequence shown here is derived from an EMBL/GenBank/DDBJ whole genome shotgun (WGS) entry which is preliminary data.</text>
</comment>
<evidence type="ECO:0000313" key="3">
    <source>
        <dbReference type="EMBL" id="GGF16097.1"/>
    </source>
</evidence>
<evidence type="ECO:0000313" key="4">
    <source>
        <dbReference type="Proteomes" id="UP000660110"/>
    </source>
</evidence>
<feature type="coiled-coil region" evidence="1">
    <location>
        <begin position="641"/>
        <end position="725"/>
    </location>
</feature>
<dbReference type="AlphaFoldDB" id="A0A917B2S6"/>
<feature type="domain" description="YhaN AAA" evidence="2">
    <location>
        <begin position="1"/>
        <end position="195"/>
    </location>
</feature>
<evidence type="ECO:0000256" key="1">
    <source>
        <dbReference type="SAM" id="Coils"/>
    </source>
</evidence>
<dbReference type="InterPro" id="IPR027417">
    <property type="entry name" value="P-loop_NTPase"/>
</dbReference>
<dbReference type="PANTHER" id="PTHR41259:SF1">
    <property type="entry name" value="DOUBLE-STRAND BREAK REPAIR RAD50 ATPASE, PUTATIVE-RELATED"/>
    <property type="match status" value="1"/>
</dbReference>
<dbReference type="Proteomes" id="UP000660110">
    <property type="component" value="Unassembled WGS sequence"/>
</dbReference>
<dbReference type="InterPro" id="IPR038734">
    <property type="entry name" value="YhaN_AAA"/>
</dbReference>
<dbReference type="Gene3D" id="3.40.50.300">
    <property type="entry name" value="P-loop containing nucleotide triphosphate hydrolases"/>
    <property type="match status" value="2"/>
</dbReference>
<accession>A0A917B2S6</accession>
<gene>
    <name evidence="3" type="primary">yhaN</name>
    <name evidence="3" type="ORF">GCM10010954_13390</name>
</gene>
<keyword evidence="4" id="KW-1185">Reference proteome</keyword>
<dbReference type="Pfam" id="PF13514">
    <property type="entry name" value="AAA_27"/>
    <property type="match status" value="1"/>
</dbReference>
<sequence length="960" mass="113647">MKITSLHIYGFGKWKDHSIRLSTHSLTVITGANEAGKSTLQQFILFIFFGLPPRKRAFYQPKTGGTIGGRITVYMEAYGEIIIERLDDRDQGEAVCWLSNGEKRGEAFLKKIMGGLSKSVYQSIYSFNAEDLSKLQQLTGEELGEVLLNIGLTGSDQIYQTEKKLEKELNEQFKPKGRNPKLNQELLHLEKVALKRNNMEKEVGDYQLILEKLTKLDENIEEVGIEREKLSRLYYSYQQMKKALPVVQQYHQLVIEEGEDAVPENARMSMREYEDALLPLQSEWRTVRDHKLNKQERLTTVEEALHPFPQEELQSLIDEKLSYQEHEKETARLELQISRANEEMEQEMNRLDLPIQKNALYDYEFPFYLEETWRSLKEEEQQLAQDKAQLKQEIETLGNQEDQTLQQLKNLKDTTISEEEAVEHSELVDRYIHAHSSPSKQANTSTDPKRTYGLAALIFLGGIVLSLVTSQFIPTVVALIFAIGVIVLDKNQRPTEEEKKAPSSITKEMYMKARQELQQFEQAKGEAVYLHEQQKEHEQRRNRLDDRRERLEHMKEDFRKRWEEQIRDYPFLESMKLLHWEKLYHLLKQLKDKQREIAKWQEEAEKHSLKMVEIEEKVSRFFAEQKWEHKEQTMQEKFLAIEKFMNEQKQFLDEMVHLKQEMHLLEKQQNRLEEEMAPLRDQQNELLEAVGAINVSDFYERLDRYEEQQHQIEKKKQLKQQIQMMLTLNEQEGFRVWTLPPTEADIAFEMEKQEREMDDSQVQIKKLQQERADYEYKKNQLESSDELSRLTHQFELDRARFNERAKEWASYKIALDVLTKTKEMYQNQYLPRVFEMAQNYFDQVTLGKYKSLQLDEDQQKIMVQDRNGFYYSTDELSRGTADQLYVCIRLALAKTLSEESAIPFLVDDAFVHFDEARLAIMLQIIQELSKNNQILLFTWRDDIAERVDQGTVNLFQLSKR</sequence>
<name>A0A917B2S6_HALAA</name>
<proteinExistence type="predicted"/>
<dbReference type="EMBL" id="BMEL01000001">
    <property type="protein sequence ID" value="GGF16097.1"/>
    <property type="molecule type" value="Genomic_DNA"/>
</dbReference>
<reference evidence="3" key="2">
    <citation type="submission" date="2020-09" db="EMBL/GenBank/DDBJ databases">
        <authorList>
            <person name="Sun Q."/>
            <person name="Zhou Y."/>
        </authorList>
    </citation>
    <scope>NUCLEOTIDE SEQUENCE</scope>
    <source>
        <strain evidence="3">CGMCC 1.12153</strain>
    </source>
</reference>
<feature type="coiled-coil region" evidence="1">
    <location>
        <begin position="750"/>
        <end position="784"/>
    </location>
</feature>
<dbReference type="RefSeq" id="WP_188376662.1">
    <property type="nucleotide sequence ID" value="NZ_BMEL01000001.1"/>
</dbReference>
<reference evidence="3" key="1">
    <citation type="journal article" date="2014" name="Int. J. Syst. Evol. Microbiol.">
        <title>Complete genome sequence of Corynebacterium casei LMG S-19264T (=DSM 44701T), isolated from a smear-ripened cheese.</title>
        <authorList>
            <consortium name="US DOE Joint Genome Institute (JGI-PGF)"/>
            <person name="Walter F."/>
            <person name="Albersmeier A."/>
            <person name="Kalinowski J."/>
            <person name="Ruckert C."/>
        </authorList>
    </citation>
    <scope>NUCLEOTIDE SEQUENCE</scope>
    <source>
        <strain evidence="3">CGMCC 1.12153</strain>
    </source>
</reference>